<dbReference type="Gene3D" id="3.30.160.60">
    <property type="entry name" value="Classic Zinc Finger"/>
    <property type="match status" value="1"/>
</dbReference>
<protein>
    <recommendedName>
        <fullName evidence="7">Endolytic murein transglycosylase</fullName>
        <ecNumber evidence="7">4.2.2.29</ecNumber>
    </recommendedName>
    <alternativeName>
        <fullName evidence="7">Peptidoglycan lytic transglycosylase</fullName>
    </alternativeName>
    <alternativeName>
        <fullName evidence="7">Peptidoglycan polymerization terminase</fullName>
    </alternativeName>
</protein>
<evidence type="ECO:0000256" key="6">
    <source>
        <dbReference type="ARBA" id="ARBA00023316"/>
    </source>
</evidence>
<evidence type="ECO:0000256" key="1">
    <source>
        <dbReference type="ARBA" id="ARBA00022475"/>
    </source>
</evidence>
<sequence>MSTLGQRAATLRVGRVAGIALAMGALAATTAGIAATAYLMPVETGPLVAPVVVEVPAGSTAAAVGELLERQGLIRSALLFRVMARLEGLDGSLQAGYYRLRPDMRLQEVLRMMARGAVAVEQVTIPEGATIRTIAAQLQRRGLVDAERFIELASDDTWLLGEQRSIPKPPGSLEGYLFPDTYRFEVGQGEASIIQKMVARFAEKVLPVYEELGQDSGLSLHEAITLASIIEKEAMRDSERPLISSVFHNRLRLGQPLQADPTLMYVLDPAPRKLYNKHLAIDSPYNTYRYRGLPPTPIASPGLASIQAALAPADTPYLYFVARGDGTHIFSRTFQEHVRARQQVRL</sequence>
<dbReference type="CDD" id="cd08010">
    <property type="entry name" value="MltG_like"/>
    <property type="match status" value="1"/>
</dbReference>
<dbReference type="RefSeq" id="WP_324667722.1">
    <property type="nucleotide sequence ID" value="NZ_CP141614.1"/>
</dbReference>
<evidence type="ECO:0000256" key="2">
    <source>
        <dbReference type="ARBA" id="ARBA00022692"/>
    </source>
</evidence>
<dbReference type="EC" id="4.2.2.29" evidence="7"/>
<keyword evidence="6 7" id="KW-0961">Cell wall biogenesis/degradation</keyword>
<name>A0ABZ1BMW8_9FIRM</name>
<keyword evidence="1 7" id="KW-1003">Cell membrane</keyword>
<dbReference type="NCBIfam" id="TIGR00247">
    <property type="entry name" value="endolytic transglycosylase MltG"/>
    <property type="match status" value="1"/>
</dbReference>
<organism evidence="8 9">
    <name type="scientific">Geochorda subterranea</name>
    <dbReference type="NCBI Taxonomy" id="3109564"/>
    <lineage>
        <taxon>Bacteria</taxon>
        <taxon>Bacillati</taxon>
        <taxon>Bacillota</taxon>
        <taxon>Limnochordia</taxon>
        <taxon>Limnochordales</taxon>
        <taxon>Geochordaceae</taxon>
        <taxon>Geochorda</taxon>
    </lineage>
</organism>
<evidence type="ECO:0000256" key="4">
    <source>
        <dbReference type="ARBA" id="ARBA00023136"/>
    </source>
</evidence>
<keyword evidence="2 7" id="KW-0812">Transmembrane</keyword>
<evidence type="ECO:0000256" key="5">
    <source>
        <dbReference type="ARBA" id="ARBA00023239"/>
    </source>
</evidence>
<evidence type="ECO:0000313" key="8">
    <source>
        <dbReference type="EMBL" id="WRP13477.1"/>
    </source>
</evidence>
<evidence type="ECO:0000256" key="3">
    <source>
        <dbReference type="ARBA" id="ARBA00022989"/>
    </source>
</evidence>
<keyword evidence="4 7" id="KW-0472">Membrane</keyword>
<comment type="catalytic activity">
    <reaction evidence="7">
        <text>a peptidoglycan chain = a peptidoglycan chain with N-acetyl-1,6-anhydromuramyl-[peptide] at the reducing end + a peptidoglycan chain with N-acetylglucosamine at the non-reducing end.</text>
        <dbReference type="EC" id="4.2.2.29"/>
    </reaction>
</comment>
<evidence type="ECO:0000313" key="9">
    <source>
        <dbReference type="Proteomes" id="UP001333102"/>
    </source>
</evidence>
<proteinExistence type="inferred from homology"/>
<comment type="subcellular location">
    <subcellularLocation>
        <location evidence="7">Cell membrane</location>
        <topology evidence="7">Single-pass membrane protein</topology>
    </subcellularLocation>
</comment>
<dbReference type="InterPro" id="IPR003770">
    <property type="entry name" value="MLTG-like"/>
</dbReference>
<dbReference type="Gene3D" id="3.30.1490.480">
    <property type="entry name" value="Endolytic murein transglycosylase"/>
    <property type="match status" value="2"/>
</dbReference>
<comment type="function">
    <text evidence="7">Functions as a peptidoglycan terminase that cleaves nascent peptidoglycan strands endolytically to terminate their elongation.</text>
</comment>
<keyword evidence="3 7" id="KW-1133">Transmembrane helix</keyword>
<comment type="similarity">
    <text evidence="7">Belongs to the transglycosylase MltG family.</text>
</comment>
<keyword evidence="5 7" id="KW-0456">Lyase</keyword>
<gene>
    <name evidence="7 8" type="primary">mltG</name>
    <name evidence="8" type="ORF">VLY81_08425</name>
</gene>
<evidence type="ECO:0000256" key="7">
    <source>
        <dbReference type="HAMAP-Rule" id="MF_02065"/>
    </source>
</evidence>
<feature type="site" description="Important for catalytic activity" evidence="7">
    <location>
        <position position="233"/>
    </location>
</feature>
<dbReference type="PANTHER" id="PTHR30518">
    <property type="entry name" value="ENDOLYTIC MUREIN TRANSGLYCOSYLASE"/>
    <property type="match status" value="1"/>
</dbReference>
<dbReference type="PANTHER" id="PTHR30518:SF2">
    <property type="entry name" value="ENDOLYTIC MUREIN TRANSGLYCOSYLASE"/>
    <property type="match status" value="1"/>
</dbReference>
<accession>A0ABZ1BMW8</accession>
<dbReference type="EMBL" id="CP141614">
    <property type="protein sequence ID" value="WRP13477.1"/>
    <property type="molecule type" value="Genomic_DNA"/>
</dbReference>
<feature type="transmembrane region" description="Helical" evidence="7">
    <location>
        <begin position="16"/>
        <end position="40"/>
    </location>
</feature>
<dbReference type="Pfam" id="PF02618">
    <property type="entry name" value="YceG"/>
    <property type="match status" value="1"/>
</dbReference>
<keyword evidence="9" id="KW-1185">Reference proteome</keyword>
<dbReference type="HAMAP" id="MF_02065">
    <property type="entry name" value="MltG"/>
    <property type="match status" value="1"/>
</dbReference>
<dbReference type="Proteomes" id="UP001333102">
    <property type="component" value="Chromosome"/>
</dbReference>
<reference evidence="9" key="1">
    <citation type="submission" date="2023-12" db="EMBL/GenBank/DDBJ databases">
        <title>Novel isolates from deep terrestrial aquifers shed light on the physiology and ecology of the class Limnochordia.</title>
        <authorList>
            <person name="Karnachuk O.V."/>
            <person name="Lukina A.P."/>
            <person name="Avakyan M.R."/>
            <person name="Kadnikov V."/>
            <person name="Begmatov S."/>
            <person name="Beletsky A.V."/>
            <person name="Mardanov A.V."/>
            <person name="Ravin N.V."/>
        </authorList>
    </citation>
    <scope>NUCLEOTIDE SEQUENCE [LARGE SCALE GENOMIC DNA]</scope>
    <source>
        <strain evidence="9">LN</strain>
    </source>
</reference>